<gene>
    <name evidence="2" type="ORF">AAWM_08391</name>
</gene>
<reference evidence="2 3" key="1">
    <citation type="submission" date="2016-09" db="EMBL/GenBank/DDBJ databases">
        <title>Aspergillus awamori IFM 58123T.</title>
        <authorList>
            <person name="Kusuya Y."/>
            <person name="Shimizu M."/>
            <person name="Takahashi H."/>
            <person name="Yaguchi T."/>
        </authorList>
    </citation>
    <scope>NUCLEOTIDE SEQUENCE [LARGE SCALE GENOMIC DNA]</scope>
    <source>
        <strain evidence="2 3">IFM 58123</strain>
    </source>
</reference>
<dbReference type="Proteomes" id="UP000286921">
    <property type="component" value="Unassembled WGS sequence"/>
</dbReference>
<dbReference type="PANTHER" id="PTHR46411">
    <property type="entry name" value="FAMILY ATPASE, PUTATIVE-RELATED"/>
    <property type="match status" value="1"/>
</dbReference>
<protein>
    <recommendedName>
        <fullName evidence="1">ATPase AAA-type core domain-containing protein</fullName>
    </recommendedName>
</protein>
<evidence type="ECO:0000313" key="3">
    <source>
        <dbReference type="Proteomes" id="UP000286921"/>
    </source>
</evidence>
<feature type="domain" description="ATPase AAA-type core" evidence="1">
    <location>
        <begin position="96"/>
        <end position="131"/>
    </location>
</feature>
<accession>A0A401L1X1</accession>
<dbReference type="SUPFAM" id="SSF52540">
    <property type="entry name" value="P-loop containing nucleoside triphosphate hydrolases"/>
    <property type="match status" value="1"/>
</dbReference>
<name>A0A401L1X1_ASPAW</name>
<dbReference type="InterPro" id="IPR027417">
    <property type="entry name" value="P-loop_NTPase"/>
</dbReference>
<dbReference type="AlphaFoldDB" id="A0A401L1X1"/>
<comment type="caution">
    <text evidence="2">The sequence shown here is derived from an EMBL/GenBank/DDBJ whole genome shotgun (WGS) entry which is preliminary data.</text>
</comment>
<dbReference type="GO" id="GO:0005524">
    <property type="term" value="F:ATP binding"/>
    <property type="evidence" value="ECO:0007669"/>
    <property type="project" value="InterPro"/>
</dbReference>
<proteinExistence type="predicted"/>
<keyword evidence="3" id="KW-1185">Reference proteome</keyword>
<dbReference type="GO" id="GO:0016887">
    <property type="term" value="F:ATP hydrolysis activity"/>
    <property type="evidence" value="ECO:0007669"/>
    <property type="project" value="InterPro"/>
</dbReference>
<dbReference type="EMBL" id="BDHI01000021">
    <property type="protein sequence ID" value="GCB25506.1"/>
    <property type="molecule type" value="Genomic_DNA"/>
</dbReference>
<evidence type="ECO:0000259" key="1">
    <source>
        <dbReference type="Pfam" id="PF00004"/>
    </source>
</evidence>
<dbReference type="InterPro" id="IPR003959">
    <property type="entry name" value="ATPase_AAA_core"/>
</dbReference>
<evidence type="ECO:0000313" key="2">
    <source>
        <dbReference type="EMBL" id="GCB25506.1"/>
    </source>
</evidence>
<dbReference type="PANTHER" id="PTHR46411:SF3">
    <property type="entry name" value="AAA+ ATPASE DOMAIN-CONTAINING PROTEIN"/>
    <property type="match status" value="1"/>
</dbReference>
<dbReference type="STRING" id="105351.A0A401L1X1"/>
<organism evidence="2 3">
    <name type="scientific">Aspergillus awamori</name>
    <name type="common">Black koji mold</name>
    <dbReference type="NCBI Taxonomy" id="105351"/>
    <lineage>
        <taxon>Eukaryota</taxon>
        <taxon>Fungi</taxon>
        <taxon>Dikarya</taxon>
        <taxon>Ascomycota</taxon>
        <taxon>Pezizomycotina</taxon>
        <taxon>Eurotiomycetes</taxon>
        <taxon>Eurotiomycetidae</taxon>
        <taxon>Eurotiales</taxon>
        <taxon>Aspergillaceae</taxon>
        <taxon>Aspergillus</taxon>
    </lineage>
</organism>
<dbReference type="Pfam" id="PF00004">
    <property type="entry name" value="AAA"/>
    <property type="match status" value="1"/>
</dbReference>
<sequence>MLWHEPRRVIFNAGEEMTQNDEIWFNLECRCPDYDGIKFGEAGISLRLTKFNRCESSGIPSETKTLLLSLAKTRLGLIPTVPFDDVIDGKGQGLTILLNGPPGVGKTFTVEATSDYFDLPVYLVISAGELVVDHGDSMRLSNNLKRPATPPIQGSSLCAALRTPLHTQVLPFIRHKVHAELVGAPIASSRGATPLLSLRGSSYPSSTSSKPRVRRSLRCPRVLKNHLLQAVLQRSFRRVCAIVEGDSALDAKLTLKASIVSQSLNDLFDKVVYRVSPNIPKRRSK</sequence>
<dbReference type="Gene3D" id="3.40.50.300">
    <property type="entry name" value="P-loop containing nucleotide triphosphate hydrolases"/>
    <property type="match status" value="1"/>
</dbReference>